<evidence type="ECO:0000313" key="2">
    <source>
        <dbReference type="Proteomes" id="UP000825729"/>
    </source>
</evidence>
<dbReference type="PANTHER" id="PTHR13271:SF55">
    <property type="entry name" value="SET DOMAIN-CONTAINING PROTEIN"/>
    <property type="match status" value="1"/>
</dbReference>
<dbReference type="Gene3D" id="3.90.1410.10">
    <property type="entry name" value="set domain protein methyltransferase, domain 1"/>
    <property type="match status" value="1"/>
</dbReference>
<dbReference type="InterPro" id="IPR050600">
    <property type="entry name" value="SETD3_SETD6_MTase"/>
</dbReference>
<organism evidence="1 2">
    <name type="scientific">Aristolochia fimbriata</name>
    <name type="common">White veined hardy Dutchman's pipe vine</name>
    <dbReference type="NCBI Taxonomy" id="158543"/>
    <lineage>
        <taxon>Eukaryota</taxon>
        <taxon>Viridiplantae</taxon>
        <taxon>Streptophyta</taxon>
        <taxon>Embryophyta</taxon>
        <taxon>Tracheophyta</taxon>
        <taxon>Spermatophyta</taxon>
        <taxon>Magnoliopsida</taxon>
        <taxon>Magnoliidae</taxon>
        <taxon>Piperales</taxon>
        <taxon>Aristolochiaceae</taxon>
        <taxon>Aristolochia</taxon>
    </lineage>
</organism>
<reference evidence="1 2" key="1">
    <citation type="submission" date="2021-07" db="EMBL/GenBank/DDBJ databases">
        <title>The Aristolochia fimbriata genome: insights into angiosperm evolution, floral development and chemical biosynthesis.</title>
        <authorList>
            <person name="Jiao Y."/>
        </authorList>
    </citation>
    <scope>NUCLEOTIDE SEQUENCE [LARGE SCALE GENOMIC DNA]</scope>
    <source>
        <strain evidence="1">IBCAS-2021</strain>
        <tissue evidence="1">Leaf</tissue>
    </source>
</reference>
<dbReference type="EMBL" id="JAINDJ010000003">
    <property type="protein sequence ID" value="KAG9453043.1"/>
    <property type="molecule type" value="Genomic_DNA"/>
</dbReference>
<gene>
    <name evidence="1" type="ORF">H6P81_005947</name>
</gene>
<dbReference type="CDD" id="cd10527">
    <property type="entry name" value="SET_LSMT"/>
    <property type="match status" value="1"/>
</dbReference>
<accession>A0AAV7EWD6</accession>
<dbReference type="PANTHER" id="PTHR13271">
    <property type="entry name" value="UNCHARACTERIZED PUTATIVE METHYLTRANSFERASE"/>
    <property type="match status" value="1"/>
</dbReference>
<dbReference type="Proteomes" id="UP000825729">
    <property type="component" value="Unassembled WGS sequence"/>
</dbReference>
<sequence>MGDEQEAKVSQFLSWLQVNRVELRDCNIRYCGPNKGFGIFSSNNSNDGILLVVPLELAITPMRVLQDPFLGPKCRAMFEEGDVDDRFLMILFLTVERLREHSTWKPYLDMLPSTFGSSIWFKEDELSELKGTTLYRATKLQKEKLQALFEHKVKSLVEELLKEELDNKNEVRFEDFIWANTVFWTRALNLPLPRTFVFPDVVRDQGDNSSFLSNHSRGNTTQISGEMLSHGKDKSAATEGMVTTSNKNSETIWVEGLVPGIDLCNHAVRAAATWEVDGTGSTTCVPCSMYLLSAEQGTFQGENEITISYGDKGNEELLYLYGFVLENNPDDYLMVHYPIEAFQNERLADFKGQLLVMQGVEMRCLLYRRLLENGFFQGSLHKDDRNKKDSVVQNSSYSWGGRRKVPSYLSKLVFPEDFMAALRTVAMKEAELLQVSTVLQELVSRDEKQPSDTEVRTAVWETCGDSGALQLLINLLQAKLMELEEGTGTEFSDSEHIKNALIIEESNDYARWESHYPNKEVMNRNRWSAIVYRRGQKQLARLFLQEADHALELCLNEVE</sequence>
<dbReference type="InterPro" id="IPR046341">
    <property type="entry name" value="SET_dom_sf"/>
</dbReference>
<comment type="caution">
    <text evidence="1">The sequence shown here is derived from an EMBL/GenBank/DDBJ whole genome shotgun (WGS) entry which is preliminary data.</text>
</comment>
<protein>
    <recommendedName>
        <fullName evidence="3">SET domain-containing protein</fullName>
    </recommendedName>
</protein>
<dbReference type="AlphaFoldDB" id="A0AAV7EWD6"/>
<dbReference type="GO" id="GO:0016279">
    <property type="term" value="F:protein-lysine N-methyltransferase activity"/>
    <property type="evidence" value="ECO:0007669"/>
    <property type="project" value="TreeGrafter"/>
</dbReference>
<evidence type="ECO:0000313" key="1">
    <source>
        <dbReference type="EMBL" id="KAG9453043.1"/>
    </source>
</evidence>
<proteinExistence type="predicted"/>
<evidence type="ECO:0008006" key="3">
    <source>
        <dbReference type="Google" id="ProtNLM"/>
    </source>
</evidence>
<dbReference type="SUPFAM" id="SSF82199">
    <property type="entry name" value="SET domain"/>
    <property type="match status" value="1"/>
</dbReference>
<keyword evidence="2" id="KW-1185">Reference proteome</keyword>
<name>A0AAV7EWD6_ARIFI</name>